<gene>
    <name evidence="2" type="ORF">E4K62_04315</name>
</gene>
<dbReference type="InterPro" id="IPR003018">
    <property type="entry name" value="GAF"/>
</dbReference>
<proteinExistence type="predicted"/>
<feature type="domain" description="GAF" evidence="1">
    <location>
        <begin position="48"/>
        <end position="197"/>
    </location>
</feature>
<sequence>MERSPEPVARGRDIVMEQIQADRSAVGADVEWLRTFAALARQLNECEDISSFFQHVAYSAARVTGCRSALVIWGDGATTVTGSYGLPANYLEHGIEESELSSYWTPVTEAWRYGAPVRIEDITAEPRLAYWHHVARKSGVRSMATFPLSTRGKVLGVLSLYFAEPHSFGAVEMDAAAAVADFAAAAIRASILQTERAAQLETLERNLQDRLRLEHFHQALTRASLSRAGLESLVSAAATAADTAIVVRDTAGRSIAQAAPPHAESWLPLLAGRGEGCAPRGMVVLDRALTVQAAQLGELRILAVDADDTSIQVLGYLGVALERELAVMAESDQTRERVLEDLLERLLAAEGASEVEAVRRLFSGHDFALEFPVHVAVSSLDAVDGDAEVASRIAQSVRPVLGRPTAFVSRLGRRLVALQSVAAGASPLGDALALSLQSQRGTWTTVKFDHVEDLADLQGVIGVAGKLLDLAARRRGSARLIDGGKIGLSHVLLEAAASATLARFLTSVMGPLRLHDARHGSELVKTLRALAASDFRHREAAASLFIHANTLGYRIGKIGQLIDRDLRQTSAMAEVHIVCVLDQILSDDGDEVA</sequence>
<dbReference type="Pfam" id="PF13556">
    <property type="entry name" value="HTH_30"/>
    <property type="match status" value="1"/>
</dbReference>
<dbReference type="InterPro" id="IPR029016">
    <property type="entry name" value="GAF-like_dom_sf"/>
</dbReference>
<dbReference type="SUPFAM" id="SSF55781">
    <property type="entry name" value="GAF domain-like"/>
    <property type="match status" value="1"/>
</dbReference>
<reference evidence="2 3" key="1">
    <citation type="submission" date="2019-03" db="EMBL/GenBank/DDBJ databases">
        <authorList>
            <person name="Dong K."/>
        </authorList>
    </citation>
    <scope>NUCLEOTIDE SEQUENCE [LARGE SCALE GENOMIC DNA]</scope>
    <source>
        <strain evidence="3">dk512</strain>
    </source>
</reference>
<dbReference type="Gene3D" id="1.10.10.2840">
    <property type="entry name" value="PucR C-terminal helix-turn-helix domain"/>
    <property type="match status" value="1"/>
</dbReference>
<dbReference type="RefSeq" id="WP_135063985.1">
    <property type="nucleotide sequence ID" value="NZ_JBHUCT010000005.1"/>
</dbReference>
<name>A0ABX5SRT6_9MICO</name>
<evidence type="ECO:0000259" key="1">
    <source>
        <dbReference type="SMART" id="SM00065"/>
    </source>
</evidence>
<organism evidence="2 3">
    <name type="scientific">Microbacterium wangchenii</name>
    <dbReference type="NCBI Taxonomy" id="2541726"/>
    <lineage>
        <taxon>Bacteria</taxon>
        <taxon>Bacillati</taxon>
        <taxon>Actinomycetota</taxon>
        <taxon>Actinomycetes</taxon>
        <taxon>Micrococcales</taxon>
        <taxon>Microbacteriaceae</taxon>
        <taxon>Microbacterium</taxon>
    </lineage>
</organism>
<dbReference type="Gene3D" id="3.30.450.40">
    <property type="match status" value="1"/>
</dbReference>
<dbReference type="InterPro" id="IPR025736">
    <property type="entry name" value="PucR_C-HTH_dom"/>
</dbReference>
<keyword evidence="3" id="KW-1185">Reference proteome</keyword>
<dbReference type="InterPro" id="IPR042070">
    <property type="entry name" value="PucR_C-HTH_sf"/>
</dbReference>
<evidence type="ECO:0000313" key="3">
    <source>
        <dbReference type="Proteomes" id="UP000295748"/>
    </source>
</evidence>
<dbReference type="InterPro" id="IPR051448">
    <property type="entry name" value="CdaR-like_regulators"/>
</dbReference>
<evidence type="ECO:0000313" key="2">
    <source>
        <dbReference type="EMBL" id="QBR87987.1"/>
    </source>
</evidence>
<dbReference type="SMART" id="SM00065">
    <property type="entry name" value="GAF"/>
    <property type="match status" value="1"/>
</dbReference>
<dbReference type="EMBL" id="CP038266">
    <property type="protein sequence ID" value="QBR87987.1"/>
    <property type="molecule type" value="Genomic_DNA"/>
</dbReference>
<dbReference type="PANTHER" id="PTHR33744">
    <property type="entry name" value="CARBOHYDRATE DIACID REGULATOR"/>
    <property type="match status" value="1"/>
</dbReference>
<protein>
    <submittedName>
        <fullName evidence="2">GAF domain-containing protein</fullName>
    </submittedName>
</protein>
<dbReference type="Proteomes" id="UP000295748">
    <property type="component" value="Chromosome"/>
</dbReference>
<dbReference type="Pfam" id="PF13185">
    <property type="entry name" value="GAF_2"/>
    <property type="match status" value="1"/>
</dbReference>
<dbReference type="PANTHER" id="PTHR33744:SF7">
    <property type="entry name" value="PUCR FAMILY TRANSCRIPTIONAL REGULATOR"/>
    <property type="match status" value="1"/>
</dbReference>
<accession>A0ABX5SRT6</accession>